<dbReference type="RefSeq" id="WP_274354511.1">
    <property type="nucleotide sequence ID" value="NZ_JAQZSM010000067.1"/>
</dbReference>
<gene>
    <name evidence="1" type="ORF">PUT78_22705</name>
</gene>
<evidence type="ECO:0000313" key="2">
    <source>
        <dbReference type="Proteomes" id="UP001431784"/>
    </source>
</evidence>
<dbReference type="Proteomes" id="UP001431784">
    <property type="component" value="Unassembled WGS sequence"/>
</dbReference>
<comment type="caution">
    <text evidence="1">The sequence shown here is derived from an EMBL/GenBank/DDBJ whole genome shotgun (WGS) entry which is preliminary data.</text>
</comment>
<protein>
    <submittedName>
        <fullName evidence="1">Uncharacterized protein</fullName>
    </submittedName>
</protein>
<reference evidence="1" key="1">
    <citation type="submission" date="2023-02" db="EMBL/GenBank/DDBJ databases">
        <title>Description of Roseinatronobacter alkalisoli sp. nov., an alkaliphilic bacerium isolated from soda soil.</title>
        <authorList>
            <person name="Wei W."/>
        </authorList>
    </citation>
    <scope>NUCLEOTIDE SEQUENCE</scope>
    <source>
        <strain evidence="1">HJB301</strain>
    </source>
</reference>
<sequence>MISLSVIDARVRRQKIAEQAGNDFVSRDVIRSRIRVLENFPKQQFLFAIFQSEARWTAISVNKLIGCYDGKLSELQIQGETEKIHHFFGEVGGKEKSDVELADGRKFWMKSVGVSCSFQNIMLMLEGLPEAITLDE</sequence>
<evidence type="ECO:0000313" key="1">
    <source>
        <dbReference type="EMBL" id="MDD7973852.1"/>
    </source>
</evidence>
<accession>A0ABT5TFE8</accession>
<dbReference type="EMBL" id="JAQZSM010000067">
    <property type="protein sequence ID" value="MDD7973852.1"/>
    <property type="molecule type" value="Genomic_DNA"/>
</dbReference>
<proteinExistence type="predicted"/>
<organism evidence="1 2">
    <name type="scientific">Roseinatronobacter alkalisoli</name>
    <dbReference type="NCBI Taxonomy" id="3028235"/>
    <lineage>
        <taxon>Bacteria</taxon>
        <taxon>Pseudomonadati</taxon>
        <taxon>Pseudomonadota</taxon>
        <taxon>Alphaproteobacteria</taxon>
        <taxon>Rhodobacterales</taxon>
        <taxon>Paracoccaceae</taxon>
        <taxon>Roseinatronobacter</taxon>
    </lineage>
</organism>
<keyword evidence="2" id="KW-1185">Reference proteome</keyword>
<name>A0ABT5TFE8_9RHOB</name>